<accession>A0A1G5PKG9</accession>
<dbReference type="GO" id="GO:0000049">
    <property type="term" value="F:tRNA binding"/>
    <property type="evidence" value="ECO:0007669"/>
    <property type="project" value="TreeGrafter"/>
</dbReference>
<keyword evidence="7" id="KW-0030">Aminoacyl-tRNA synthetase</keyword>
<dbReference type="OrthoDB" id="9802326at2"/>
<keyword evidence="2" id="KW-0436">Ligase</keyword>
<dbReference type="NCBIfam" id="NF006828">
    <property type="entry name" value="PRK09350.1"/>
    <property type="match status" value="1"/>
</dbReference>
<dbReference type="InterPro" id="IPR006195">
    <property type="entry name" value="aa-tRNA-synth_II"/>
</dbReference>
<comment type="catalytic activity">
    <reaction evidence="5">
        <text>D-beta-lysine + L-lysyl-[protein] + ATP = N(6)-((3R)-3,6-diaminohexanoyl)-L-lysyl-[protein] + AMP + diphosphate + H(+)</text>
        <dbReference type="Rhea" id="RHEA:83435"/>
        <dbReference type="Rhea" id="RHEA-COMP:9752"/>
        <dbReference type="Rhea" id="RHEA-COMP:20131"/>
        <dbReference type="ChEBI" id="CHEBI:15378"/>
        <dbReference type="ChEBI" id="CHEBI:29969"/>
        <dbReference type="ChEBI" id="CHEBI:30616"/>
        <dbReference type="ChEBI" id="CHEBI:33019"/>
        <dbReference type="ChEBI" id="CHEBI:84138"/>
        <dbReference type="ChEBI" id="CHEBI:156053"/>
        <dbReference type="ChEBI" id="CHEBI:456215"/>
    </reaction>
    <physiologicalReaction direction="left-to-right" evidence="5">
        <dbReference type="Rhea" id="RHEA:83436"/>
    </physiologicalReaction>
</comment>
<keyword evidence="8" id="KW-1185">Reference proteome</keyword>
<dbReference type="InterPro" id="IPR045864">
    <property type="entry name" value="aa-tRNA-synth_II/BPL/LPL"/>
</dbReference>
<dbReference type="PANTHER" id="PTHR42918:SF6">
    <property type="entry name" value="ELONGATION FACTOR P--(R)-BETA-LYSINE LIGASE"/>
    <property type="match status" value="1"/>
</dbReference>
<keyword evidence="4" id="KW-0067">ATP-binding</keyword>
<dbReference type="RefSeq" id="WP_092991901.1">
    <property type="nucleotide sequence ID" value="NZ_FMWD01000001.1"/>
</dbReference>
<dbReference type="Gene3D" id="3.30.930.10">
    <property type="entry name" value="Bira Bifunctional Protein, Domain 2"/>
    <property type="match status" value="1"/>
</dbReference>
<name>A0A1G5PKG9_9GAMM</name>
<dbReference type="InterPro" id="IPR004525">
    <property type="entry name" value="EpmA"/>
</dbReference>
<dbReference type="GO" id="GO:0006430">
    <property type="term" value="P:lysyl-tRNA aminoacylation"/>
    <property type="evidence" value="ECO:0007669"/>
    <property type="project" value="InterPro"/>
</dbReference>
<dbReference type="EMBL" id="FMWD01000001">
    <property type="protein sequence ID" value="SCZ50024.1"/>
    <property type="molecule type" value="Genomic_DNA"/>
</dbReference>
<evidence type="ECO:0000256" key="1">
    <source>
        <dbReference type="ARBA" id="ARBA00011738"/>
    </source>
</evidence>
<sequence>MDWRPAASLGTLQERARILFRIRAFFEARGVWEVDTPILSRAGTTDPHIDSFVSRYQGPGAAGGLPLYLHTSPEFPMKRLLAAGSGPIFQMAKVFRQGEAGRLHNPEFTLLEWYRPGFGMAQLMDEVEALVRCFLDYPAARRVTYARLFEEVVGLDPHRADVAQLAACACASGLGSLPDLGGDRDAWLHLLFSHRVEPVLEGLTFVHDYPTSQAALARIREGDPPVAERFELYVDGVELANGFHELSDAAEQRSRFAAERGQRRSAGQEDIAADGRLLQALEHGLPDCSGVALGVDRLVMRTLGLDSVADVIAFPVERA</sequence>
<evidence type="ECO:0000256" key="2">
    <source>
        <dbReference type="ARBA" id="ARBA00022598"/>
    </source>
</evidence>
<comment type="subunit">
    <text evidence="1">Homodimer.</text>
</comment>
<evidence type="ECO:0000256" key="4">
    <source>
        <dbReference type="ARBA" id="ARBA00022840"/>
    </source>
</evidence>
<evidence type="ECO:0000259" key="6">
    <source>
        <dbReference type="PROSITE" id="PS50862"/>
    </source>
</evidence>
<dbReference type="Pfam" id="PF00152">
    <property type="entry name" value="tRNA-synt_2"/>
    <property type="match status" value="1"/>
</dbReference>
<evidence type="ECO:0000256" key="5">
    <source>
        <dbReference type="ARBA" id="ARBA00052794"/>
    </source>
</evidence>
<evidence type="ECO:0000313" key="7">
    <source>
        <dbReference type="EMBL" id="SCZ50024.1"/>
    </source>
</evidence>
<protein>
    <submittedName>
        <fullName evidence="7">Lysyl-tRNA synthetase, class 2</fullName>
    </submittedName>
</protein>
<dbReference type="Proteomes" id="UP000199648">
    <property type="component" value="Unassembled WGS sequence"/>
</dbReference>
<reference evidence="7 8" key="1">
    <citation type="submission" date="2016-10" db="EMBL/GenBank/DDBJ databases">
        <authorList>
            <person name="de Groot N.N."/>
        </authorList>
    </citation>
    <scope>NUCLEOTIDE SEQUENCE [LARGE SCALE GENOMIC DNA]</scope>
    <source>
        <strain evidence="7 8">HLD2</strain>
    </source>
</reference>
<dbReference type="GO" id="GO:0004824">
    <property type="term" value="F:lysine-tRNA ligase activity"/>
    <property type="evidence" value="ECO:0007669"/>
    <property type="project" value="InterPro"/>
</dbReference>
<dbReference type="SUPFAM" id="SSF55681">
    <property type="entry name" value="Class II aaRS and biotin synthetases"/>
    <property type="match status" value="1"/>
</dbReference>
<organism evidence="7 8">
    <name type="scientific">Thiohalomonas denitrificans</name>
    <dbReference type="NCBI Taxonomy" id="415747"/>
    <lineage>
        <taxon>Bacteria</taxon>
        <taxon>Pseudomonadati</taxon>
        <taxon>Pseudomonadota</taxon>
        <taxon>Gammaproteobacteria</taxon>
        <taxon>Thiohalomonadales</taxon>
        <taxon>Thiohalomonadaceae</taxon>
        <taxon>Thiohalomonas</taxon>
    </lineage>
</organism>
<dbReference type="STRING" id="415747.SAMN03097708_00319"/>
<dbReference type="AlphaFoldDB" id="A0A1G5PKG9"/>
<dbReference type="GO" id="GO:0005829">
    <property type="term" value="C:cytosol"/>
    <property type="evidence" value="ECO:0007669"/>
    <property type="project" value="TreeGrafter"/>
</dbReference>
<dbReference type="InterPro" id="IPR004364">
    <property type="entry name" value="Aa-tRNA-synt_II"/>
</dbReference>
<evidence type="ECO:0000256" key="3">
    <source>
        <dbReference type="ARBA" id="ARBA00022741"/>
    </source>
</evidence>
<feature type="domain" description="Aminoacyl-transfer RNA synthetases class-II family profile" evidence="6">
    <location>
        <begin position="15"/>
        <end position="315"/>
    </location>
</feature>
<evidence type="ECO:0000313" key="8">
    <source>
        <dbReference type="Proteomes" id="UP000199648"/>
    </source>
</evidence>
<dbReference type="NCBIfam" id="TIGR00462">
    <property type="entry name" value="genX"/>
    <property type="match status" value="1"/>
</dbReference>
<gene>
    <name evidence="7" type="ORF">SAMN03097708_00319</name>
</gene>
<dbReference type="GO" id="GO:0005524">
    <property type="term" value="F:ATP binding"/>
    <property type="evidence" value="ECO:0007669"/>
    <property type="project" value="UniProtKB-KW"/>
</dbReference>
<dbReference type="FunFam" id="3.30.930.10:FF:000017">
    <property type="entry name" value="Elongation factor P--(R)-beta-lysine ligase"/>
    <property type="match status" value="1"/>
</dbReference>
<keyword evidence="3" id="KW-0547">Nucleotide-binding</keyword>
<dbReference type="PANTHER" id="PTHR42918">
    <property type="entry name" value="LYSYL-TRNA SYNTHETASE"/>
    <property type="match status" value="1"/>
</dbReference>
<dbReference type="PROSITE" id="PS50862">
    <property type="entry name" value="AA_TRNA_LIGASE_II"/>
    <property type="match status" value="1"/>
</dbReference>
<proteinExistence type="predicted"/>